<dbReference type="EMBL" id="JYBP01000003">
    <property type="protein sequence ID" value="KJE25889.1"/>
    <property type="molecule type" value="Genomic_DNA"/>
</dbReference>
<keyword evidence="1" id="KW-1133">Transmembrane helix</keyword>
<dbReference type="AlphaFoldDB" id="A0A0D8BPF2"/>
<organism evidence="2 3">
    <name type="scientific">Geobacillus kaustophilus</name>
    <dbReference type="NCBI Taxonomy" id="1462"/>
    <lineage>
        <taxon>Bacteria</taxon>
        <taxon>Bacillati</taxon>
        <taxon>Bacillota</taxon>
        <taxon>Bacilli</taxon>
        <taxon>Bacillales</taxon>
        <taxon>Anoxybacillaceae</taxon>
        <taxon>Geobacillus</taxon>
        <taxon>Geobacillus thermoleovorans group</taxon>
    </lineage>
</organism>
<keyword evidence="1" id="KW-0472">Membrane</keyword>
<feature type="transmembrane region" description="Helical" evidence="1">
    <location>
        <begin position="54"/>
        <end position="70"/>
    </location>
</feature>
<evidence type="ECO:0000256" key="1">
    <source>
        <dbReference type="SAM" id="Phobius"/>
    </source>
</evidence>
<evidence type="ECO:0000313" key="2">
    <source>
        <dbReference type="EMBL" id="KJE25889.1"/>
    </source>
</evidence>
<proteinExistence type="predicted"/>
<feature type="transmembrane region" description="Helical" evidence="1">
    <location>
        <begin position="24"/>
        <end position="42"/>
    </location>
</feature>
<gene>
    <name evidence="2" type="ORF">LG52_2198</name>
</gene>
<comment type="caution">
    <text evidence="2">The sequence shown here is derived from an EMBL/GenBank/DDBJ whole genome shotgun (WGS) entry which is preliminary data.</text>
</comment>
<protein>
    <submittedName>
        <fullName evidence="2">Uncharacterized protein</fullName>
    </submittedName>
</protein>
<name>A0A0D8BPF2_GEOKU</name>
<dbReference type="PATRIC" id="fig|1462.6.peg.2462"/>
<accession>A0A0D8BPF2</accession>
<keyword evidence="1" id="KW-0812">Transmembrane</keyword>
<dbReference type="Proteomes" id="UP000032522">
    <property type="component" value="Unassembled WGS sequence"/>
</dbReference>
<evidence type="ECO:0000313" key="3">
    <source>
        <dbReference type="Proteomes" id="UP000032522"/>
    </source>
</evidence>
<reference evidence="2 3" key="1">
    <citation type="submission" date="2015-01" db="EMBL/GenBank/DDBJ databases">
        <authorList>
            <person name="Filippidou S."/>
            <person name="Jeanneret N."/>
            <person name="Russel-Delif L."/>
            <person name="Junier T."/>
            <person name="Wunderlin T."/>
            <person name="Molina V."/>
            <person name="Johnson S.L."/>
            <person name="Davenport K.W."/>
            <person name="Chain P.S."/>
            <person name="Dorador C."/>
            <person name="Junier P."/>
        </authorList>
    </citation>
    <scope>NUCLEOTIDE SEQUENCE [LARGE SCALE GENOMIC DNA]</scope>
    <source>
        <strain evidence="2 3">Et7/4</strain>
    </source>
</reference>
<sequence>MLICTIPGAIYTVYRFWSVRKVQLFGTFLIVNLAVGTLLNVLAGSALQMLWNDVWHSIALAVCFLATVAVKRSLMLYFSLDFVEMQGAPPFASENSPCFSNSFKTEFIFCSFLPCLVFHGPANGPVLFAVWLFVSEVVKQRQRRGPPPVYFQPSLLDVPGHSLWRRQLSFAGC</sequence>